<protein>
    <submittedName>
        <fullName evidence="3">SIS domain-containing protein</fullName>
    </submittedName>
</protein>
<evidence type="ECO:0000259" key="2">
    <source>
        <dbReference type="PROSITE" id="PS51464"/>
    </source>
</evidence>
<feature type="domain" description="SIS" evidence="2">
    <location>
        <begin position="29"/>
        <end position="183"/>
    </location>
</feature>
<comment type="caution">
    <text evidence="3">The sequence shown here is derived from an EMBL/GenBank/DDBJ whole genome shotgun (WGS) entry which is preliminary data.</text>
</comment>
<dbReference type="RefSeq" id="WP_275475541.1">
    <property type="nucleotide sequence ID" value="NZ_CP162940.1"/>
</dbReference>
<evidence type="ECO:0000313" key="3">
    <source>
        <dbReference type="EMBL" id="MFB5188699.1"/>
    </source>
</evidence>
<dbReference type="Proteomes" id="UP001579974">
    <property type="component" value="Unassembled WGS sequence"/>
</dbReference>
<dbReference type="Gene3D" id="3.40.50.10490">
    <property type="entry name" value="Glucose-6-phosphate isomerase like protein, domain 1"/>
    <property type="match status" value="2"/>
</dbReference>
<gene>
    <name evidence="3" type="ORF">KKP3000_001132</name>
</gene>
<dbReference type="PROSITE" id="PS51464">
    <property type="entry name" value="SIS"/>
    <property type="match status" value="2"/>
</dbReference>
<dbReference type="InterPro" id="IPR035466">
    <property type="entry name" value="GlmS/AgaS_SIS"/>
</dbReference>
<keyword evidence="4" id="KW-1185">Reference proteome</keyword>
<organism evidence="3 4">
    <name type="scientific">Alicyclobacillus fastidiosus</name>
    <dbReference type="NCBI Taxonomy" id="392011"/>
    <lineage>
        <taxon>Bacteria</taxon>
        <taxon>Bacillati</taxon>
        <taxon>Bacillota</taxon>
        <taxon>Bacilli</taxon>
        <taxon>Bacillales</taxon>
        <taxon>Alicyclobacillaceae</taxon>
        <taxon>Alicyclobacillus</taxon>
    </lineage>
</organism>
<dbReference type="EMBL" id="JBDXSU010000001">
    <property type="protein sequence ID" value="MFB5188699.1"/>
    <property type="molecule type" value="Genomic_DNA"/>
</dbReference>
<dbReference type="CDD" id="cd05009">
    <property type="entry name" value="SIS_GlmS_GlmD_2"/>
    <property type="match status" value="1"/>
</dbReference>
<keyword evidence="1" id="KW-0677">Repeat</keyword>
<reference evidence="3 4" key="1">
    <citation type="journal article" date="2024" name="Int. J. Mol. Sci.">
        <title>Exploration of Alicyclobacillus spp. Genome in Search of Antibiotic Resistance.</title>
        <authorList>
            <person name="Bucka-Kolendo J."/>
            <person name="Kiousi D.E."/>
            <person name="Dekowska A."/>
            <person name="Mikolajczuk-Szczyrba A."/>
            <person name="Karadedos D.M."/>
            <person name="Michael P."/>
            <person name="Galanis A."/>
            <person name="Sokolowska B."/>
        </authorList>
    </citation>
    <scope>NUCLEOTIDE SEQUENCE [LARGE SCALE GENOMIC DNA]</scope>
    <source>
        <strain evidence="3 4">KKP 3000</strain>
    </source>
</reference>
<evidence type="ECO:0000313" key="4">
    <source>
        <dbReference type="Proteomes" id="UP001579974"/>
    </source>
</evidence>
<sequence>MSYTLEEIRRQPSDWATTTELLLNQSEQWRQLFAEKNYENLYFTGCGTSYHIAIVAAYLFQEVTSIPCKAVPASEVLLMPDQMINRKANNLLIGVGRSGTTTESVEAIRKFREEGFGDSLSIACQSQAPASAAASFAIELGHVTDRSVVMTGTFTNLVLATQLLAGIVADNAAYVQQLQLLPEIGLRVLQSSESIAERYGSDLNIRQFIYLGLGGYYGLAAEAVLKLKEMTQTPTEAYNPLEFRHGPISIVDANTLVTLFQSDKAPQVQVDVLKNVRTLGGKTLVISDVDTDEPCFALASNVPDTVRAILYMPYAQLVGYHRAIALGLDPDQPRNLSHVVTLSL</sequence>
<dbReference type="InterPro" id="IPR001347">
    <property type="entry name" value="SIS_dom"/>
</dbReference>
<dbReference type="PANTHER" id="PTHR10937:SF4">
    <property type="entry name" value="GLUCOSAMINE-6-PHOSPHATE DEAMINASE"/>
    <property type="match status" value="1"/>
</dbReference>
<dbReference type="SUPFAM" id="SSF53697">
    <property type="entry name" value="SIS domain"/>
    <property type="match status" value="1"/>
</dbReference>
<dbReference type="Pfam" id="PF01380">
    <property type="entry name" value="SIS"/>
    <property type="match status" value="2"/>
</dbReference>
<dbReference type="InterPro" id="IPR035490">
    <property type="entry name" value="GlmS/FrlB_SIS"/>
</dbReference>
<name>A0ABV5A8Z4_9BACL</name>
<dbReference type="CDD" id="cd05008">
    <property type="entry name" value="SIS_GlmS_GlmD_1"/>
    <property type="match status" value="1"/>
</dbReference>
<evidence type="ECO:0000256" key="1">
    <source>
        <dbReference type="ARBA" id="ARBA00022737"/>
    </source>
</evidence>
<dbReference type="PANTHER" id="PTHR10937">
    <property type="entry name" value="GLUCOSAMINE--FRUCTOSE-6-PHOSPHATE AMINOTRANSFERASE, ISOMERIZING"/>
    <property type="match status" value="1"/>
</dbReference>
<feature type="domain" description="SIS" evidence="2">
    <location>
        <begin position="195"/>
        <end position="333"/>
    </location>
</feature>
<accession>A0ABV5A8Z4</accession>
<dbReference type="InterPro" id="IPR046348">
    <property type="entry name" value="SIS_dom_sf"/>
</dbReference>
<proteinExistence type="predicted"/>